<accession>A0A0G1UUJ3</accession>
<reference evidence="1 2" key="1">
    <citation type="journal article" date="2015" name="Nature">
        <title>rRNA introns, odd ribosomes, and small enigmatic genomes across a large radiation of phyla.</title>
        <authorList>
            <person name="Brown C.T."/>
            <person name="Hug L.A."/>
            <person name="Thomas B.C."/>
            <person name="Sharon I."/>
            <person name="Castelle C.J."/>
            <person name="Singh A."/>
            <person name="Wilkins M.J."/>
            <person name="Williams K.H."/>
            <person name="Banfield J.F."/>
        </authorList>
    </citation>
    <scope>NUCLEOTIDE SEQUENCE [LARGE SCALE GENOMIC DNA]</scope>
</reference>
<dbReference type="AlphaFoldDB" id="A0A0G1UUJ3"/>
<dbReference type="Proteomes" id="UP000034600">
    <property type="component" value="Unassembled WGS sequence"/>
</dbReference>
<evidence type="ECO:0000313" key="1">
    <source>
        <dbReference type="EMBL" id="KKU97904.1"/>
    </source>
</evidence>
<sequence length="128" mass="14761">MLIKEISDAAFGQALDYCKRRYEEADEAECSLEMGAFLYAMMRIKTFKNLVEAFRRTGEDFPLWKILRHDAEEAIHGCNILKEQDDLTETELASVCLISHLAWEMANMKRKRIRLATNFAIALPTSLN</sequence>
<protein>
    <submittedName>
        <fullName evidence="1">Uncharacterized protein</fullName>
    </submittedName>
</protein>
<name>A0A0G1UUJ3_9BACT</name>
<evidence type="ECO:0000313" key="2">
    <source>
        <dbReference type="Proteomes" id="UP000034600"/>
    </source>
</evidence>
<gene>
    <name evidence="1" type="ORF">UY32_C0038G0004</name>
</gene>
<dbReference type="EMBL" id="LCPO01000038">
    <property type="protein sequence ID" value="KKU97904.1"/>
    <property type="molecule type" value="Genomic_DNA"/>
</dbReference>
<proteinExistence type="predicted"/>
<comment type="caution">
    <text evidence="1">The sequence shown here is derived from an EMBL/GenBank/DDBJ whole genome shotgun (WGS) entry which is preliminary data.</text>
</comment>
<organism evidence="1 2">
    <name type="scientific">Candidatus Jorgensenbacteria bacterium GW2011_GWC1_48_8</name>
    <dbReference type="NCBI Taxonomy" id="1618666"/>
    <lineage>
        <taxon>Bacteria</taxon>
        <taxon>Candidatus Joergenseniibacteriota</taxon>
    </lineage>
</organism>